<dbReference type="PANTHER" id="PTHR14226:SF57">
    <property type="entry name" value="BLR7027 PROTEIN"/>
    <property type="match status" value="1"/>
</dbReference>
<name>A0A244CS21_PSEDV</name>
<feature type="short sequence motif" description="GXSXG" evidence="4">
    <location>
        <begin position="51"/>
        <end position="55"/>
    </location>
</feature>
<protein>
    <submittedName>
        <fullName evidence="6">Patatin</fullName>
    </submittedName>
</protein>
<dbReference type="Proteomes" id="UP000194841">
    <property type="component" value="Unassembled WGS sequence"/>
</dbReference>
<feature type="domain" description="PNPLA" evidence="5">
    <location>
        <begin position="15"/>
        <end position="227"/>
    </location>
</feature>
<feature type="active site" description="Proton acceptor" evidence="4">
    <location>
        <position position="214"/>
    </location>
</feature>
<feature type="active site" description="Nucleophile" evidence="4">
    <location>
        <position position="53"/>
    </location>
</feature>
<dbReference type="Gene3D" id="3.40.1090.10">
    <property type="entry name" value="Cytosolic phospholipase A2 catalytic domain"/>
    <property type="match status" value="2"/>
</dbReference>
<evidence type="ECO:0000313" key="7">
    <source>
        <dbReference type="Proteomes" id="UP000194841"/>
    </source>
</evidence>
<evidence type="ECO:0000256" key="4">
    <source>
        <dbReference type="PROSITE-ProRule" id="PRU01161"/>
    </source>
</evidence>
<comment type="caution">
    <text evidence="4">Lacks conserved residue(s) required for the propagation of feature annotation.</text>
</comment>
<sequence length="381" mass="42518">MYKNHSHTASQHTALLLTGGGARAAYQVGVLKAIASTLPRNSPSPFKIINGTSAGAINATALSCYASCFHLGVKKLEWVWRNFSTNQVYRTDFITVFGHIIGNMLSSFQSDYINHPPASLFDNEPLRGLLKHVLDLQRIDRNISLGHLKALSITASSYSSGDSVAFFQANNILPWQRAKRRGENTTINIEHLMASSAIPMVFPSIKIRKGYFGDGSIHQHAPLSPPIHLGANKIFIIGVDQPSDTKYFGFQPQYPGISTIAGHLLDTIFSDTLRADIERLERVNRTVSLLPSREKHQELKRVETYVINPSENFNAIANQHYQDLPIAIKTLLRMIGVKKHSESSLVSYLLFEKAYTRHLIEIGYKDGLAKQDEIKHFLSLP</sequence>
<accession>A0A244CS21</accession>
<keyword evidence="3 4" id="KW-0443">Lipid metabolism</keyword>
<dbReference type="SUPFAM" id="SSF52151">
    <property type="entry name" value="FabD/lysophospholipase-like"/>
    <property type="match status" value="1"/>
</dbReference>
<proteinExistence type="predicted"/>
<dbReference type="InterPro" id="IPR002641">
    <property type="entry name" value="PNPLA_dom"/>
</dbReference>
<dbReference type="EMBL" id="MWPV01000002">
    <property type="protein sequence ID" value="OUL58394.1"/>
    <property type="molecule type" value="Genomic_DNA"/>
</dbReference>
<dbReference type="Pfam" id="PF01734">
    <property type="entry name" value="Patatin"/>
    <property type="match status" value="1"/>
</dbReference>
<dbReference type="AlphaFoldDB" id="A0A244CS21"/>
<dbReference type="InterPro" id="IPR016035">
    <property type="entry name" value="Acyl_Trfase/lysoPLipase"/>
</dbReference>
<evidence type="ECO:0000313" key="6">
    <source>
        <dbReference type="EMBL" id="OUL58394.1"/>
    </source>
</evidence>
<dbReference type="GO" id="GO:0016787">
    <property type="term" value="F:hydrolase activity"/>
    <property type="evidence" value="ECO:0007669"/>
    <property type="project" value="UniProtKB-UniRule"/>
</dbReference>
<evidence type="ECO:0000256" key="3">
    <source>
        <dbReference type="ARBA" id="ARBA00023098"/>
    </source>
</evidence>
<keyword evidence="2 4" id="KW-0442">Lipid degradation</keyword>
<dbReference type="OrthoDB" id="9798773at2"/>
<keyword evidence="7" id="KW-1185">Reference proteome</keyword>
<evidence type="ECO:0000256" key="1">
    <source>
        <dbReference type="ARBA" id="ARBA00022801"/>
    </source>
</evidence>
<evidence type="ECO:0000256" key="2">
    <source>
        <dbReference type="ARBA" id="ARBA00022963"/>
    </source>
</evidence>
<comment type="caution">
    <text evidence="6">The sequence shown here is derived from an EMBL/GenBank/DDBJ whole genome shotgun (WGS) entry which is preliminary data.</text>
</comment>
<dbReference type="CDD" id="cd07209">
    <property type="entry name" value="Pat_hypo_Ecoli_Z1214_like"/>
    <property type="match status" value="1"/>
</dbReference>
<dbReference type="GO" id="GO:0016042">
    <property type="term" value="P:lipid catabolic process"/>
    <property type="evidence" value="ECO:0007669"/>
    <property type="project" value="UniProtKB-UniRule"/>
</dbReference>
<reference evidence="6 7" key="1">
    <citation type="submission" date="2017-02" db="EMBL/GenBank/DDBJ databases">
        <title>Pseudoalteromonas ulvae TC14 Genome.</title>
        <authorList>
            <person name="Molmeret M."/>
        </authorList>
    </citation>
    <scope>NUCLEOTIDE SEQUENCE [LARGE SCALE GENOMIC DNA]</scope>
    <source>
        <strain evidence="6">TC14</strain>
    </source>
</reference>
<gene>
    <name evidence="6" type="ORF">B1199_08670</name>
</gene>
<evidence type="ECO:0000259" key="5">
    <source>
        <dbReference type="PROSITE" id="PS51635"/>
    </source>
</evidence>
<dbReference type="RefSeq" id="WP_086743698.1">
    <property type="nucleotide sequence ID" value="NZ_MWPV01000002.1"/>
</dbReference>
<dbReference type="InterPro" id="IPR050301">
    <property type="entry name" value="NTE"/>
</dbReference>
<dbReference type="PANTHER" id="PTHR14226">
    <property type="entry name" value="NEUROPATHY TARGET ESTERASE/SWISS CHEESE D.MELANOGASTER"/>
    <property type="match status" value="1"/>
</dbReference>
<organism evidence="6 7">
    <name type="scientific">Pseudoalteromonas ulvae</name>
    <dbReference type="NCBI Taxonomy" id="107327"/>
    <lineage>
        <taxon>Bacteria</taxon>
        <taxon>Pseudomonadati</taxon>
        <taxon>Pseudomonadota</taxon>
        <taxon>Gammaproteobacteria</taxon>
        <taxon>Alteromonadales</taxon>
        <taxon>Pseudoalteromonadaceae</taxon>
        <taxon>Pseudoalteromonas</taxon>
    </lineage>
</organism>
<keyword evidence="1 4" id="KW-0378">Hydrolase</keyword>
<dbReference type="PROSITE" id="PS51635">
    <property type="entry name" value="PNPLA"/>
    <property type="match status" value="1"/>
</dbReference>